<sequence length="196" mass="22491">MDETDSTTPRFETAAGLKPYSEVSDLIAEPLRTLVDRVLAGDYADHRLDVDLIREFHRAILDRVVPSIAGRWRSNPVSVGAHHPPEHWNIDRLMREFFDNLAARVEYSGDDPELQLEALAYAEACALHIHPFEDFNGRAVRVLVLELGRRFDFPLFRSWVELGTPESAEYKAALVAFDVSQSIEPLKQFWLKRRFS</sequence>
<dbReference type="InterPro" id="IPR040198">
    <property type="entry name" value="Fido_containing"/>
</dbReference>
<organism evidence="4 5">
    <name type="scientific">Mycobacteroides chelonae</name>
    <name type="common">Mycobacterium chelonae</name>
    <dbReference type="NCBI Taxonomy" id="1774"/>
    <lineage>
        <taxon>Bacteria</taxon>
        <taxon>Bacillati</taxon>
        <taxon>Actinomycetota</taxon>
        <taxon>Actinomycetes</taxon>
        <taxon>Mycobacteriales</taxon>
        <taxon>Mycobacteriaceae</taxon>
        <taxon>Mycobacteroides</taxon>
    </lineage>
</organism>
<evidence type="ECO:0000256" key="2">
    <source>
        <dbReference type="PIRSR" id="PIRSR640198-2"/>
    </source>
</evidence>
<dbReference type="PROSITE" id="PS51459">
    <property type="entry name" value="FIDO"/>
    <property type="match status" value="1"/>
</dbReference>
<feature type="active site" evidence="1">
    <location>
        <position position="130"/>
    </location>
</feature>
<feature type="binding site" evidence="2">
    <location>
        <begin position="79"/>
        <end position="82"/>
    </location>
    <ligand>
        <name>ATP</name>
        <dbReference type="ChEBI" id="CHEBI:30616"/>
    </ligand>
</feature>
<dbReference type="RefSeq" id="WP_070947854.1">
    <property type="nucleotide sequence ID" value="NZ_MLIQ01000042.1"/>
</dbReference>
<dbReference type="Proteomes" id="UP000180043">
    <property type="component" value="Unassembled WGS sequence"/>
</dbReference>
<comment type="caution">
    <text evidence="4">The sequence shown here is derived from an EMBL/GenBank/DDBJ whole genome shotgun (WGS) entry which is preliminary data.</text>
</comment>
<protein>
    <submittedName>
        <fullName evidence="4">Filamentation induced by cAMP protein fic</fullName>
    </submittedName>
</protein>
<dbReference type="GO" id="GO:0005524">
    <property type="term" value="F:ATP binding"/>
    <property type="evidence" value="ECO:0007669"/>
    <property type="project" value="UniProtKB-KW"/>
</dbReference>
<gene>
    <name evidence="4" type="ORF">BKG82_26645</name>
</gene>
<dbReference type="InterPro" id="IPR003812">
    <property type="entry name" value="Fido"/>
</dbReference>
<feature type="binding site" evidence="2">
    <location>
        <begin position="134"/>
        <end position="141"/>
    </location>
    <ligand>
        <name>ATP</name>
        <dbReference type="ChEBI" id="CHEBI:30616"/>
    </ligand>
</feature>
<dbReference type="PANTHER" id="PTHR13504">
    <property type="entry name" value="FIDO DOMAIN-CONTAINING PROTEIN DDB_G0283145"/>
    <property type="match status" value="1"/>
</dbReference>
<dbReference type="AlphaFoldDB" id="A0A1S1LIJ4"/>
<keyword evidence="2" id="KW-0067">ATP-binding</keyword>
<name>A0A1S1LIJ4_MYCCH</name>
<evidence type="ECO:0000313" key="4">
    <source>
        <dbReference type="EMBL" id="OHU47236.1"/>
    </source>
</evidence>
<keyword evidence="2" id="KW-0547">Nucleotide-binding</keyword>
<dbReference type="SUPFAM" id="SSF140931">
    <property type="entry name" value="Fic-like"/>
    <property type="match status" value="1"/>
</dbReference>
<dbReference type="InterPro" id="IPR036597">
    <property type="entry name" value="Fido-like_dom_sf"/>
</dbReference>
<evidence type="ECO:0000256" key="1">
    <source>
        <dbReference type="PIRSR" id="PIRSR640198-1"/>
    </source>
</evidence>
<dbReference type="Gene3D" id="1.10.3290.10">
    <property type="entry name" value="Fido-like domain"/>
    <property type="match status" value="1"/>
</dbReference>
<dbReference type="Pfam" id="PF02661">
    <property type="entry name" value="Fic"/>
    <property type="match status" value="1"/>
</dbReference>
<dbReference type="PANTHER" id="PTHR13504:SF38">
    <property type="entry name" value="FIDO DOMAIN-CONTAINING PROTEIN"/>
    <property type="match status" value="1"/>
</dbReference>
<accession>A0A1S1LIJ4</accession>
<feature type="domain" description="Fido" evidence="3">
    <location>
        <begin position="48"/>
        <end position="192"/>
    </location>
</feature>
<dbReference type="EMBL" id="MLIQ01000042">
    <property type="protein sequence ID" value="OHU47236.1"/>
    <property type="molecule type" value="Genomic_DNA"/>
</dbReference>
<evidence type="ECO:0000259" key="3">
    <source>
        <dbReference type="PROSITE" id="PS51459"/>
    </source>
</evidence>
<proteinExistence type="predicted"/>
<evidence type="ECO:0000313" key="5">
    <source>
        <dbReference type="Proteomes" id="UP000180043"/>
    </source>
</evidence>
<reference evidence="4 5" key="1">
    <citation type="submission" date="2016-10" db="EMBL/GenBank/DDBJ databases">
        <title>Evaluation of Human, Veterinary and Environmental Mycobacterium chelonae Isolates by Core Genome Phylogenomic Analysis, Targeted Gene Comparison, and Anti-microbial Susceptibility Patterns: A Tale of Mistaken Identities.</title>
        <authorList>
            <person name="Fogelson S.B."/>
            <person name="Camus A.C."/>
            <person name="Lorenz W."/>
            <person name="Vasireddy R."/>
            <person name="Vasireddy S."/>
            <person name="Smith T."/>
            <person name="Brown-Elliott B.A."/>
            <person name="Wallace R.J.Jr."/>
            <person name="Hasan N.A."/>
            <person name="Reischl U."/>
            <person name="Sanchez S."/>
        </authorList>
    </citation>
    <scope>NUCLEOTIDE SEQUENCE [LARGE SCALE GENOMIC DNA]</scope>
    <source>
        <strain evidence="4 5">15515</strain>
    </source>
</reference>